<evidence type="ECO:0000259" key="2">
    <source>
        <dbReference type="PROSITE" id="PS50181"/>
    </source>
</evidence>
<dbReference type="OrthoDB" id="2322499at2759"/>
<dbReference type="InterPro" id="IPR036047">
    <property type="entry name" value="F-box-like_dom_sf"/>
</dbReference>
<dbReference type="InParanoid" id="A0A0H2R555"/>
<keyword evidence="4" id="KW-1185">Reference proteome</keyword>
<dbReference type="Proteomes" id="UP000053477">
    <property type="component" value="Unassembled WGS sequence"/>
</dbReference>
<organism evidence="3 4">
    <name type="scientific">Schizopora paradoxa</name>
    <dbReference type="NCBI Taxonomy" id="27342"/>
    <lineage>
        <taxon>Eukaryota</taxon>
        <taxon>Fungi</taxon>
        <taxon>Dikarya</taxon>
        <taxon>Basidiomycota</taxon>
        <taxon>Agaricomycotina</taxon>
        <taxon>Agaricomycetes</taxon>
        <taxon>Hymenochaetales</taxon>
        <taxon>Schizoporaceae</taxon>
        <taxon>Schizopora</taxon>
    </lineage>
</organism>
<sequence>MAPRKRLKETRADASDASSSAAVAPERKPGKRRQNASGKGSFLLGMPTEIIMEIASYAFPEDILSLARASVGLRRLLMSKSSKYAWKSARTLHNLPQCPSDMSEPQLIDLLFGKGCSFCPETRTRKPLIELRVRACKECFEKHIAIMDDVLRRRRRSMPSNVDIYAMVPNLRLLTTAHGDKRGRTMAMTVGADLRRVLEQVDALSSRPEELEVYIEKRERLTEACCESSQNIASWLRKSSREKDRSIGALKKERRSSIMRKLLALGYNAEDLNSRYDIREKQWKWDQLLNQTRPLSERVWENIKPQLEETIQLRRQYVGHRFHADRRKTRQEEMTTRLVKFRPQLQDLPYEKLFLNSDLLALTVVKDMVEENDCRIKLTDERWNRVTNVLFEEVRKLGKTIENDCLHEIAKAIEEASKTIDTRLSFWKNNVDQGDEDVVPTRFLSATSLLNRRKSTALYSYAELLKDRTTPPFFRMFEKYRIAWAEETFTSSGRNIIMALKLLEKLRLSPETSMAYMLSLGKTFGCLQCEFGRGSLPMSWSGLVSHFIEQNETFELLTQKNIELNASVPLQNDHDVDSKALGDLVIRVHPPASVELLPTSEIGSRYSELSISWGVEKEYDVPDIDTDYVPEKKEFCKLCEKLKLSKNWNEWLPVDHMREHMRAKHGTDLEGNPLPEKLSATV</sequence>
<dbReference type="AlphaFoldDB" id="A0A0H2R555"/>
<evidence type="ECO:0000256" key="1">
    <source>
        <dbReference type="SAM" id="MobiDB-lite"/>
    </source>
</evidence>
<dbReference type="STRING" id="27342.A0A0H2R555"/>
<gene>
    <name evidence="3" type="ORF">SCHPADRAFT_1002335</name>
</gene>
<name>A0A0H2R555_9AGAM</name>
<proteinExistence type="predicted"/>
<feature type="domain" description="F-box" evidence="2">
    <location>
        <begin position="40"/>
        <end position="89"/>
    </location>
</feature>
<dbReference type="SUPFAM" id="SSF81383">
    <property type="entry name" value="F-box domain"/>
    <property type="match status" value="1"/>
</dbReference>
<feature type="region of interest" description="Disordered" evidence="1">
    <location>
        <begin position="1"/>
        <end position="40"/>
    </location>
</feature>
<accession>A0A0H2R555</accession>
<dbReference type="PROSITE" id="PS50181">
    <property type="entry name" value="FBOX"/>
    <property type="match status" value="1"/>
</dbReference>
<dbReference type="InterPro" id="IPR001810">
    <property type="entry name" value="F-box_dom"/>
</dbReference>
<protein>
    <recommendedName>
        <fullName evidence="2">F-box domain-containing protein</fullName>
    </recommendedName>
</protein>
<dbReference type="EMBL" id="KQ086204">
    <property type="protein sequence ID" value="KLO06472.1"/>
    <property type="molecule type" value="Genomic_DNA"/>
</dbReference>
<evidence type="ECO:0000313" key="4">
    <source>
        <dbReference type="Proteomes" id="UP000053477"/>
    </source>
</evidence>
<evidence type="ECO:0000313" key="3">
    <source>
        <dbReference type="EMBL" id="KLO06472.1"/>
    </source>
</evidence>
<reference evidence="3 4" key="1">
    <citation type="submission" date="2015-04" db="EMBL/GenBank/DDBJ databases">
        <title>Complete genome sequence of Schizopora paradoxa KUC8140, a cosmopolitan wood degrader in East Asia.</title>
        <authorList>
            <consortium name="DOE Joint Genome Institute"/>
            <person name="Min B."/>
            <person name="Park H."/>
            <person name="Jang Y."/>
            <person name="Kim J.-J."/>
            <person name="Kim K.H."/>
            <person name="Pangilinan J."/>
            <person name="Lipzen A."/>
            <person name="Riley R."/>
            <person name="Grigoriev I.V."/>
            <person name="Spatafora J.W."/>
            <person name="Choi I.-G."/>
        </authorList>
    </citation>
    <scope>NUCLEOTIDE SEQUENCE [LARGE SCALE GENOMIC DNA]</scope>
    <source>
        <strain evidence="3 4">KUC8140</strain>
    </source>
</reference>